<gene>
    <name evidence="3" type="ORF">S01H4_30246</name>
</gene>
<dbReference type="EMBL" id="BART01015596">
    <property type="protein sequence ID" value="GAG86532.1"/>
    <property type="molecule type" value="Genomic_DNA"/>
</dbReference>
<dbReference type="NCBIfam" id="TIGR01198">
    <property type="entry name" value="pgl"/>
    <property type="match status" value="1"/>
</dbReference>
<sequence length="213" mass="23736">MALSGGSTPRRLYSLLANEAALGEQIPWERIHFFWGDERRVPTGHPDSNYRMAYNALLSKVLIPSTNIHRIHAEDADADRAAADYEIEIRRFFGIEAGQIPQFNCVLLGMGADGHTASLFPATSALVETKRLVVANWVKRFQSHRFTLTLPVFNHAAQILFLVSGEDKADTLKAVLEGDSKTTRFPVQLIQPTHGEVTWFLDHSAASRLKPAD</sequence>
<evidence type="ECO:0000259" key="2">
    <source>
        <dbReference type="Pfam" id="PF01182"/>
    </source>
</evidence>
<dbReference type="SUPFAM" id="SSF100950">
    <property type="entry name" value="NagB/RpiA/CoA transferase-like"/>
    <property type="match status" value="1"/>
</dbReference>
<dbReference type="CDD" id="cd01400">
    <property type="entry name" value="6PGL"/>
    <property type="match status" value="1"/>
</dbReference>
<dbReference type="InterPro" id="IPR037171">
    <property type="entry name" value="NagB/RpiA_transferase-like"/>
</dbReference>
<proteinExistence type="inferred from homology"/>
<dbReference type="InterPro" id="IPR006148">
    <property type="entry name" value="Glc/Gal-6P_isomerase"/>
</dbReference>
<organism evidence="3">
    <name type="scientific">marine sediment metagenome</name>
    <dbReference type="NCBI Taxonomy" id="412755"/>
    <lineage>
        <taxon>unclassified sequences</taxon>
        <taxon>metagenomes</taxon>
        <taxon>ecological metagenomes</taxon>
    </lineage>
</organism>
<feature type="domain" description="Glucosamine/galactosamine-6-phosphate isomerase" evidence="2">
    <location>
        <begin position="1"/>
        <end position="199"/>
    </location>
</feature>
<dbReference type="PANTHER" id="PTHR11054">
    <property type="entry name" value="6-PHOSPHOGLUCONOLACTONASE"/>
    <property type="match status" value="1"/>
</dbReference>
<dbReference type="Gene3D" id="3.40.50.1360">
    <property type="match status" value="1"/>
</dbReference>
<dbReference type="AlphaFoldDB" id="X1BZL5"/>
<dbReference type="GO" id="GO:0017057">
    <property type="term" value="F:6-phosphogluconolactonase activity"/>
    <property type="evidence" value="ECO:0007669"/>
    <property type="project" value="InterPro"/>
</dbReference>
<dbReference type="GO" id="GO:0005975">
    <property type="term" value="P:carbohydrate metabolic process"/>
    <property type="evidence" value="ECO:0007669"/>
    <property type="project" value="InterPro"/>
</dbReference>
<dbReference type="InterPro" id="IPR039104">
    <property type="entry name" value="6PGL"/>
</dbReference>
<evidence type="ECO:0000256" key="1">
    <source>
        <dbReference type="ARBA" id="ARBA00010662"/>
    </source>
</evidence>
<accession>X1BZL5</accession>
<comment type="caution">
    <text evidence="3">The sequence shown here is derived from an EMBL/GenBank/DDBJ whole genome shotgun (WGS) entry which is preliminary data.</text>
</comment>
<dbReference type="GO" id="GO:0006098">
    <property type="term" value="P:pentose-phosphate shunt"/>
    <property type="evidence" value="ECO:0007669"/>
    <property type="project" value="InterPro"/>
</dbReference>
<evidence type="ECO:0000313" key="3">
    <source>
        <dbReference type="EMBL" id="GAG86532.1"/>
    </source>
</evidence>
<dbReference type="Pfam" id="PF01182">
    <property type="entry name" value="Glucosamine_iso"/>
    <property type="match status" value="1"/>
</dbReference>
<reference evidence="3" key="1">
    <citation type="journal article" date="2014" name="Front. Microbiol.">
        <title>High frequency of phylogenetically diverse reductive dehalogenase-homologous genes in deep subseafloor sedimentary metagenomes.</title>
        <authorList>
            <person name="Kawai M."/>
            <person name="Futagami T."/>
            <person name="Toyoda A."/>
            <person name="Takaki Y."/>
            <person name="Nishi S."/>
            <person name="Hori S."/>
            <person name="Arai W."/>
            <person name="Tsubouchi T."/>
            <person name="Morono Y."/>
            <person name="Uchiyama I."/>
            <person name="Ito T."/>
            <person name="Fujiyama A."/>
            <person name="Inagaki F."/>
            <person name="Takami H."/>
        </authorList>
    </citation>
    <scope>NUCLEOTIDE SEQUENCE</scope>
    <source>
        <strain evidence="3">Expedition CK06-06</strain>
    </source>
</reference>
<comment type="similarity">
    <text evidence="1">Belongs to the glucosamine/galactosamine-6-phosphate isomerase family. 6-phosphogluconolactonase subfamily.</text>
</comment>
<dbReference type="PANTHER" id="PTHR11054:SF0">
    <property type="entry name" value="6-PHOSPHOGLUCONOLACTONASE"/>
    <property type="match status" value="1"/>
</dbReference>
<name>X1BZL5_9ZZZZ</name>
<protein>
    <recommendedName>
        <fullName evidence="2">Glucosamine/galactosamine-6-phosphate isomerase domain-containing protein</fullName>
    </recommendedName>
</protein>
<dbReference type="InterPro" id="IPR005900">
    <property type="entry name" value="6-phosphogluconolactonase_DevB"/>
</dbReference>